<sequence length="77" mass="8457">MLTLRDFAPDTKLVVRGFDSNLALDLRGHLSAWGLTPGTLITLLAHHPVTRIAVEHAELALEDVIARAILVEESHHT</sequence>
<organism evidence="3 4">
    <name type="scientific">Rugosibacter aromaticivorans</name>
    <dbReference type="NCBI Taxonomy" id="1565605"/>
    <lineage>
        <taxon>Bacteria</taxon>
        <taxon>Pseudomonadati</taxon>
        <taxon>Pseudomonadota</taxon>
        <taxon>Betaproteobacteria</taxon>
        <taxon>Nitrosomonadales</taxon>
        <taxon>Sterolibacteriaceae</taxon>
        <taxon>Rugosibacter</taxon>
    </lineage>
</organism>
<evidence type="ECO:0000259" key="2">
    <source>
        <dbReference type="SMART" id="SM00899"/>
    </source>
</evidence>
<reference evidence="3 4" key="1">
    <citation type="journal article" date="2015" name="Genome Announc.">
        <title>Complete Genome Sequence of a Novel Bacterium within the Family Rhodocyclaceae That Degrades Polycyclic Aromatic Hydrocarbons.</title>
        <authorList>
            <person name="Singleton D.R."/>
            <person name="Dickey A.N."/>
            <person name="Scholl E.H."/>
            <person name="Wright F.A."/>
            <person name="Aitken M.D."/>
        </authorList>
    </citation>
    <scope>NUCLEOTIDE SEQUENCE [LARGE SCALE GENOMIC DNA]</scope>
    <source>
        <strain evidence="4">PG1-Ca6</strain>
    </source>
</reference>
<evidence type="ECO:0000256" key="1">
    <source>
        <dbReference type="ARBA" id="ARBA00023004"/>
    </source>
</evidence>
<dbReference type="SMART" id="SM00899">
    <property type="entry name" value="FeoA"/>
    <property type="match status" value="1"/>
</dbReference>
<dbReference type="HOGENOM" id="CLU_2635665_0_0_4"/>
<dbReference type="RefSeq" id="WP_202635304.1">
    <property type="nucleotide sequence ID" value="NZ_CP010554.1"/>
</dbReference>
<dbReference type="Proteomes" id="UP000061603">
    <property type="component" value="Chromosome"/>
</dbReference>
<dbReference type="Pfam" id="PF04023">
    <property type="entry name" value="FeoA"/>
    <property type="match status" value="1"/>
</dbReference>
<dbReference type="InterPro" id="IPR007167">
    <property type="entry name" value="Fe-transptr_FeoA-like"/>
</dbReference>
<dbReference type="SUPFAM" id="SSF50037">
    <property type="entry name" value="C-terminal domain of transcriptional repressors"/>
    <property type="match status" value="1"/>
</dbReference>
<feature type="domain" description="Ferrous iron transporter FeoA-like" evidence="2">
    <location>
        <begin position="2"/>
        <end position="73"/>
    </location>
</feature>
<dbReference type="GO" id="GO:0046914">
    <property type="term" value="F:transition metal ion binding"/>
    <property type="evidence" value="ECO:0007669"/>
    <property type="project" value="InterPro"/>
</dbReference>
<dbReference type="EMBL" id="CP010554">
    <property type="protein sequence ID" value="AJP49190.1"/>
    <property type="molecule type" value="Genomic_DNA"/>
</dbReference>
<protein>
    <recommendedName>
        <fullName evidence="2">Ferrous iron transporter FeoA-like domain-containing protein</fullName>
    </recommendedName>
</protein>
<keyword evidence="4" id="KW-1185">Reference proteome</keyword>
<dbReference type="STRING" id="1565605.PG1C_13645"/>
<keyword evidence="1" id="KW-0408">Iron</keyword>
<dbReference type="KEGG" id="rbu:PG1C_13645"/>
<dbReference type="Gene3D" id="2.30.30.90">
    <property type="match status" value="1"/>
</dbReference>
<evidence type="ECO:0000313" key="3">
    <source>
        <dbReference type="EMBL" id="AJP49190.1"/>
    </source>
</evidence>
<dbReference type="InterPro" id="IPR038157">
    <property type="entry name" value="FeoA_core_dom"/>
</dbReference>
<name>A0A0C5JBG2_9PROT</name>
<dbReference type="InterPro" id="IPR008988">
    <property type="entry name" value="Transcriptional_repressor_C"/>
</dbReference>
<proteinExistence type="predicted"/>
<accession>A0A0C5JBG2</accession>
<gene>
    <name evidence="3" type="ORF">PG1C_13645</name>
</gene>
<evidence type="ECO:0000313" key="4">
    <source>
        <dbReference type="Proteomes" id="UP000061603"/>
    </source>
</evidence>
<dbReference type="AlphaFoldDB" id="A0A0C5JBG2"/>